<evidence type="ECO:0000313" key="2">
    <source>
        <dbReference type="Proteomes" id="UP000314294"/>
    </source>
</evidence>
<dbReference type="EMBL" id="SRLO01000003">
    <property type="protein sequence ID" value="TNN89022.1"/>
    <property type="molecule type" value="Genomic_DNA"/>
</dbReference>
<gene>
    <name evidence="1" type="ORF">EYF80_000901</name>
</gene>
<dbReference type="Proteomes" id="UP000314294">
    <property type="component" value="Unassembled WGS sequence"/>
</dbReference>
<keyword evidence="2" id="KW-1185">Reference proteome</keyword>
<evidence type="ECO:0000313" key="1">
    <source>
        <dbReference type="EMBL" id="TNN89022.1"/>
    </source>
</evidence>
<organism evidence="1 2">
    <name type="scientific">Liparis tanakae</name>
    <name type="common">Tanaka's snailfish</name>
    <dbReference type="NCBI Taxonomy" id="230148"/>
    <lineage>
        <taxon>Eukaryota</taxon>
        <taxon>Metazoa</taxon>
        <taxon>Chordata</taxon>
        <taxon>Craniata</taxon>
        <taxon>Vertebrata</taxon>
        <taxon>Euteleostomi</taxon>
        <taxon>Actinopterygii</taxon>
        <taxon>Neopterygii</taxon>
        <taxon>Teleostei</taxon>
        <taxon>Neoteleostei</taxon>
        <taxon>Acanthomorphata</taxon>
        <taxon>Eupercaria</taxon>
        <taxon>Perciformes</taxon>
        <taxon>Cottioidei</taxon>
        <taxon>Cottales</taxon>
        <taxon>Liparidae</taxon>
        <taxon>Liparis</taxon>
    </lineage>
</organism>
<dbReference type="AlphaFoldDB" id="A0A4Z2JID9"/>
<proteinExistence type="predicted"/>
<comment type="caution">
    <text evidence="1">The sequence shown here is derived from an EMBL/GenBank/DDBJ whole genome shotgun (WGS) entry which is preliminary data.</text>
</comment>
<name>A0A4Z2JID9_9TELE</name>
<reference evidence="1 2" key="1">
    <citation type="submission" date="2019-03" db="EMBL/GenBank/DDBJ databases">
        <title>First draft genome of Liparis tanakae, snailfish: a comprehensive survey of snailfish specific genes.</title>
        <authorList>
            <person name="Kim W."/>
            <person name="Song I."/>
            <person name="Jeong J.-H."/>
            <person name="Kim D."/>
            <person name="Kim S."/>
            <person name="Ryu S."/>
            <person name="Song J.Y."/>
            <person name="Lee S.K."/>
        </authorList>
    </citation>
    <scope>NUCLEOTIDE SEQUENCE [LARGE SCALE GENOMIC DNA]</scope>
    <source>
        <tissue evidence="1">Muscle</tissue>
    </source>
</reference>
<sequence length="210" mass="23325">MIEGSRREACGSREQLSLAFMKVVHVSSRRKRPPMSFLHTRPARENTVRPQSCSTAFSRKKKQHFYTGSQVPFHAYVLGGDVFSQFPGAGRFRSRVLLTPAASAPTKPQRNRAAVSELCQPEMKVRRQGESSRKKVDPKGDTISKTCKGQDAIQLRKHRRRGRTAESDCGVGLKHQRDSSELSLTPPEPCVLFVLHREALCAGGCSAHGL</sequence>
<accession>A0A4Z2JID9</accession>
<protein>
    <submittedName>
        <fullName evidence="1">Uncharacterized protein</fullName>
    </submittedName>
</protein>